<name>A0AAW0NDQ3_9GOBI</name>
<evidence type="ECO:0000313" key="2">
    <source>
        <dbReference type="Proteomes" id="UP001460270"/>
    </source>
</evidence>
<sequence>MEGLSLDCSGNALGILLEELKDVCVDRECVEQAELRSACFTRNFKLDGTAAAAPAEQRRQQCILNQQVRLWSRAQRAEILKQAKFLTREKVAEDELESLWS</sequence>
<dbReference type="EMBL" id="JBBPFD010000015">
    <property type="protein sequence ID" value="KAK7896655.1"/>
    <property type="molecule type" value="Genomic_DNA"/>
</dbReference>
<dbReference type="Proteomes" id="UP001460270">
    <property type="component" value="Unassembled WGS sequence"/>
</dbReference>
<reference evidence="2" key="1">
    <citation type="submission" date="2024-04" db="EMBL/GenBank/DDBJ databases">
        <title>Salinicola lusitanus LLJ914,a marine bacterium isolated from the Okinawa Trough.</title>
        <authorList>
            <person name="Li J."/>
        </authorList>
    </citation>
    <scope>NUCLEOTIDE SEQUENCE [LARGE SCALE GENOMIC DNA]</scope>
</reference>
<accession>A0AAW0NDQ3</accession>
<organism evidence="1 2">
    <name type="scientific">Mugilogobius chulae</name>
    <name type="common">yellowstripe goby</name>
    <dbReference type="NCBI Taxonomy" id="88201"/>
    <lineage>
        <taxon>Eukaryota</taxon>
        <taxon>Metazoa</taxon>
        <taxon>Chordata</taxon>
        <taxon>Craniata</taxon>
        <taxon>Vertebrata</taxon>
        <taxon>Euteleostomi</taxon>
        <taxon>Actinopterygii</taxon>
        <taxon>Neopterygii</taxon>
        <taxon>Teleostei</taxon>
        <taxon>Neoteleostei</taxon>
        <taxon>Acanthomorphata</taxon>
        <taxon>Gobiaria</taxon>
        <taxon>Gobiiformes</taxon>
        <taxon>Gobioidei</taxon>
        <taxon>Gobiidae</taxon>
        <taxon>Gobionellinae</taxon>
        <taxon>Mugilogobius</taxon>
    </lineage>
</organism>
<protein>
    <submittedName>
        <fullName evidence="1">Uncharacterized protein</fullName>
    </submittedName>
</protein>
<gene>
    <name evidence="1" type="ORF">WMY93_021980</name>
</gene>
<comment type="caution">
    <text evidence="1">The sequence shown here is derived from an EMBL/GenBank/DDBJ whole genome shotgun (WGS) entry which is preliminary data.</text>
</comment>
<dbReference type="AlphaFoldDB" id="A0AAW0NDQ3"/>
<evidence type="ECO:0000313" key="1">
    <source>
        <dbReference type="EMBL" id="KAK7896655.1"/>
    </source>
</evidence>
<proteinExistence type="predicted"/>
<keyword evidence="2" id="KW-1185">Reference proteome</keyword>